<dbReference type="GO" id="GO:0005524">
    <property type="term" value="F:ATP binding"/>
    <property type="evidence" value="ECO:0007669"/>
    <property type="project" value="InterPro"/>
</dbReference>
<reference evidence="3" key="2">
    <citation type="submission" date="2013-10" db="EMBL/GenBank/DDBJ databases">
        <authorList>
            <person name="Aslett M."/>
        </authorList>
    </citation>
    <scope>NUCLEOTIDE SEQUENCE [LARGE SCALE GENOMIC DNA]</scope>
    <source>
        <strain evidence="3">Houghton</strain>
    </source>
</reference>
<dbReference type="AlphaFoldDB" id="U6G520"/>
<sequence>MEGRLEPVLEGNVDSEAVLDQPSVTPANEVAASREQVPTVDKQGAQSRRRKDSLQRLGRITIPSVFLAFTAGLLLGTHLPLQQVQSGISSRPPIANDNQTQQIPSEVPASEPLNDEAARGGSEMYDEDLSDPQLQYYDAWGVPSLEHFERTLPKRLREGKEEVASLLRNLHSPKYVPDSALKDIEKIAARALSGGVTDELVGVIFKLRDVELVKPTGEDHDAPRSVRCTGVLNLRYPCLLIEVEDMANGNKYAMRVRLFSSRKGLAPHEEESLLSATHEWEEAEEAIARQASCGISPLSMTSQKGLATPMYVGNIDNVPNVILRDKFYFFTRVQFIDRLHNEFDLGSLVRAGLSMNAKEYVAHRLLLIVLKMQETLLSHNDLDWDNIYAYPDGSFVLSGFDSSVPFGRAVGVHVRISGKNLEPTFRLQEDLYAANAVPSEQSDLWSLGMLLFDLFTGGKLPYTENVEDYTKNALSLAKHLIDKEVEPVKLAPVLNAAKCPVRWEQLILKLLHPVRGLRIPAWGIIMDFPDLVGHRLPR</sequence>
<accession>U6G520</accession>
<feature type="region of interest" description="Disordered" evidence="1">
    <location>
        <begin position="90"/>
        <end position="128"/>
    </location>
</feature>
<keyword evidence="4" id="KW-1185">Reference proteome</keyword>
<gene>
    <name evidence="3" type="ORF">EPH_0004850</name>
</gene>
<organism evidence="3 4">
    <name type="scientific">Eimeria praecox</name>
    <dbReference type="NCBI Taxonomy" id="51316"/>
    <lineage>
        <taxon>Eukaryota</taxon>
        <taxon>Sar</taxon>
        <taxon>Alveolata</taxon>
        <taxon>Apicomplexa</taxon>
        <taxon>Conoidasida</taxon>
        <taxon>Coccidia</taxon>
        <taxon>Eucoccidiorida</taxon>
        <taxon>Eimeriorina</taxon>
        <taxon>Eimeriidae</taxon>
        <taxon>Eimeria</taxon>
    </lineage>
</organism>
<evidence type="ECO:0000313" key="3">
    <source>
        <dbReference type="EMBL" id="CDI75275.1"/>
    </source>
</evidence>
<dbReference type="VEuPathDB" id="ToxoDB:EPH_0004850"/>
<dbReference type="InterPro" id="IPR000719">
    <property type="entry name" value="Prot_kinase_dom"/>
</dbReference>
<evidence type="ECO:0000313" key="4">
    <source>
        <dbReference type="Proteomes" id="UP000018201"/>
    </source>
</evidence>
<dbReference type="SUPFAM" id="SSF56112">
    <property type="entry name" value="Protein kinase-like (PK-like)"/>
    <property type="match status" value="1"/>
</dbReference>
<feature type="region of interest" description="Disordered" evidence="1">
    <location>
        <begin position="1"/>
        <end position="52"/>
    </location>
</feature>
<feature type="domain" description="Protein kinase" evidence="2">
    <location>
        <begin position="190"/>
        <end position="538"/>
    </location>
</feature>
<dbReference type="GO" id="GO:0004672">
    <property type="term" value="F:protein kinase activity"/>
    <property type="evidence" value="ECO:0007669"/>
    <property type="project" value="InterPro"/>
</dbReference>
<dbReference type="Proteomes" id="UP000018201">
    <property type="component" value="Unassembled WGS sequence"/>
</dbReference>
<dbReference type="EMBL" id="HG690824">
    <property type="protein sequence ID" value="CDI75275.1"/>
    <property type="molecule type" value="Genomic_DNA"/>
</dbReference>
<reference evidence="3" key="1">
    <citation type="submission" date="2013-10" db="EMBL/GenBank/DDBJ databases">
        <title>Genomic analysis of the causative agents of coccidiosis in chickens.</title>
        <authorList>
            <person name="Reid A.J."/>
            <person name="Blake D."/>
            <person name="Billington K."/>
            <person name="Browne H."/>
            <person name="Dunn M."/>
            <person name="Hung S."/>
            <person name="Kawahara F."/>
            <person name="Miranda-Saavedra D."/>
            <person name="Mourier T."/>
            <person name="Nagra H."/>
            <person name="Otto T.D."/>
            <person name="Rawlings N."/>
            <person name="Sanchez A."/>
            <person name="Sanders M."/>
            <person name="Subramaniam C."/>
            <person name="Tay Y."/>
            <person name="Dear P."/>
            <person name="Doerig C."/>
            <person name="Gruber A."/>
            <person name="Parkinson J."/>
            <person name="Shirley M."/>
            <person name="Wan K.L."/>
            <person name="Berriman M."/>
            <person name="Tomley F."/>
            <person name="Pain A."/>
        </authorList>
    </citation>
    <scope>NUCLEOTIDE SEQUENCE [LARGE SCALE GENOMIC DNA]</scope>
    <source>
        <strain evidence="3">Houghton</strain>
    </source>
</reference>
<name>U6G520_9EIME</name>
<dbReference type="PROSITE" id="PS50011">
    <property type="entry name" value="PROTEIN_KINASE_DOM"/>
    <property type="match status" value="1"/>
</dbReference>
<dbReference type="OrthoDB" id="346907at2759"/>
<evidence type="ECO:0000259" key="2">
    <source>
        <dbReference type="PROSITE" id="PS50011"/>
    </source>
</evidence>
<evidence type="ECO:0000256" key="1">
    <source>
        <dbReference type="SAM" id="MobiDB-lite"/>
    </source>
</evidence>
<proteinExistence type="predicted"/>
<dbReference type="Gene3D" id="1.10.510.10">
    <property type="entry name" value="Transferase(Phosphotransferase) domain 1"/>
    <property type="match status" value="1"/>
</dbReference>
<dbReference type="InterPro" id="IPR011009">
    <property type="entry name" value="Kinase-like_dom_sf"/>
</dbReference>
<protein>
    <submittedName>
        <fullName evidence="3">WGS project CADU00000000 data, contig 00001346, related</fullName>
    </submittedName>
</protein>